<dbReference type="GO" id="GO:0006412">
    <property type="term" value="P:translation"/>
    <property type="evidence" value="ECO:0007669"/>
    <property type="project" value="UniProtKB-UniRule"/>
</dbReference>
<dbReference type="InterPro" id="IPR000266">
    <property type="entry name" value="Ribosomal_uS17"/>
</dbReference>
<dbReference type="InterPro" id="IPR012340">
    <property type="entry name" value="NA-bd_OB-fold"/>
</dbReference>
<dbReference type="SUPFAM" id="SSF50249">
    <property type="entry name" value="Nucleic acid-binding proteins"/>
    <property type="match status" value="1"/>
</dbReference>
<dbReference type="CDD" id="cd00364">
    <property type="entry name" value="Ribosomal_uS17"/>
    <property type="match status" value="1"/>
</dbReference>
<dbReference type="NCBIfam" id="NF004123">
    <property type="entry name" value="PRK05610.1"/>
    <property type="match status" value="1"/>
</dbReference>
<dbReference type="Pfam" id="PF00366">
    <property type="entry name" value="Ribosomal_S17"/>
    <property type="match status" value="1"/>
</dbReference>
<keyword evidence="2 6" id="KW-0699">rRNA-binding</keyword>
<dbReference type="HAMAP" id="MF_01345_B">
    <property type="entry name" value="Ribosomal_uS17_B"/>
    <property type="match status" value="1"/>
</dbReference>
<dbReference type="EMBL" id="NVUU01000003">
    <property type="protein sequence ID" value="PCI96080.1"/>
    <property type="molecule type" value="Genomic_DNA"/>
</dbReference>
<dbReference type="GO" id="GO:0003735">
    <property type="term" value="F:structural constituent of ribosome"/>
    <property type="evidence" value="ECO:0007669"/>
    <property type="project" value="UniProtKB-UniRule"/>
</dbReference>
<proteinExistence type="inferred from homology"/>
<evidence type="ECO:0000256" key="5">
    <source>
        <dbReference type="ARBA" id="ARBA00023274"/>
    </source>
</evidence>
<keyword evidence="5 6" id="KW-0687">Ribonucleoprotein</keyword>
<comment type="similarity">
    <text evidence="1 6">Belongs to the universal ribosomal protein uS17 family.</text>
</comment>
<comment type="caution">
    <text evidence="7">The sequence shown here is derived from an EMBL/GenBank/DDBJ whole genome shotgun (WGS) entry which is preliminary data.</text>
</comment>
<dbReference type="InterPro" id="IPR019984">
    <property type="entry name" value="Ribosomal_uS17_bact/chlr"/>
</dbReference>
<keyword evidence="3 6" id="KW-0694">RNA-binding</keyword>
<dbReference type="PRINTS" id="PR00973">
    <property type="entry name" value="RIBOSOMALS17"/>
</dbReference>
<evidence type="ECO:0000256" key="1">
    <source>
        <dbReference type="ARBA" id="ARBA00010254"/>
    </source>
</evidence>
<dbReference type="NCBIfam" id="TIGR03635">
    <property type="entry name" value="uS17_bact"/>
    <property type="match status" value="1"/>
</dbReference>
<gene>
    <name evidence="6" type="primary">rpsQ</name>
    <name evidence="7" type="ORF">COB11_00415</name>
</gene>
<protein>
    <recommendedName>
        <fullName evidence="6">Small ribosomal subunit protein uS17</fullName>
    </recommendedName>
</protein>
<keyword evidence="4 6" id="KW-0689">Ribosomal protein</keyword>
<accession>A0A2A4YN88</accession>
<dbReference type="Proteomes" id="UP000217838">
    <property type="component" value="Unassembled WGS sequence"/>
</dbReference>
<dbReference type="PANTHER" id="PTHR10744:SF1">
    <property type="entry name" value="SMALL RIBOSOMAL SUBUNIT PROTEIN US17M"/>
    <property type="match status" value="1"/>
</dbReference>
<evidence type="ECO:0000313" key="8">
    <source>
        <dbReference type="Proteomes" id="UP000217838"/>
    </source>
</evidence>
<organism evidence="7 8">
    <name type="scientific">Aerophobetes bacterium</name>
    <dbReference type="NCBI Taxonomy" id="2030807"/>
    <lineage>
        <taxon>Bacteria</taxon>
        <taxon>Candidatus Aerophobota</taxon>
    </lineage>
</organism>
<name>A0A2A4YN88_UNCAE</name>
<sequence length="83" mass="9708">MDRKEVKSNRVKEGVVVSCKMNKTVTVRVDRRLAHARYGKIITRGKKYYAHTEEQLKEGQKVRIVESRPLSKLKRWKVAAILD</sequence>
<evidence type="ECO:0000256" key="3">
    <source>
        <dbReference type="ARBA" id="ARBA00022884"/>
    </source>
</evidence>
<evidence type="ECO:0000313" key="7">
    <source>
        <dbReference type="EMBL" id="PCI96080.1"/>
    </source>
</evidence>
<dbReference type="AlphaFoldDB" id="A0A2A4YN88"/>
<dbReference type="GO" id="GO:0019843">
    <property type="term" value="F:rRNA binding"/>
    <property type="evidence" value="ECO:0007669"/>
    <property type="project" value="UniProtKB-UniRule"/>
</dbReference>
<evidence type="ECO:0000256" key="2">
    <source>
        <dbReference type="ARBA" id="ARBA00022730"/>
    </source>
</evidence>
<reference evidence="8" key="1">
    <citation type="submission" date="2017-08" db="EMBL/GenBank/DDBJ databases">
        <title>A dynamic microbial community with high functional redundancy inhabits the cold, oxic subseafloor aquifer.</title>
        <authorList>
            <person name="Tully B.J."/>
            <person name="Wheat C.G."/>
            <person name="Glazer B.T."/>
            <person name="Huber J.A."/>
        </authorList>
    </citation>
    <scope>NUCLEOTIDE SEQUENCE [LARGE SCALE GENOMIC DNA]</scope>
</reference>
<dbReference type="GO" id="GO:0022627">
    <property type="term" value="C:cytosolic small ribosomal subunit"/>
    <property type="evidence" value="ECO:0007669"/>
    <property type="project" value="UniProtKB-UniRule"/>
</dbReference>
<evidence type="ECO:0000256" key="4">
    <source>
        <dbReference type="ARBA" id="ARBA00022980"/>
    </source>
</evidence>
<comment type="subunit">
    <text evidence="6">Part of the 30S ribosomal subunit.</text>
</comment>
<dbReference type="Gene3D" id="2.40.50.140">
    <property type="entry name" value="Nucleic acid-binding proteins"/>
    <property type="match status" value="1"/>
</dbReference>
<evidence type="ECO:0000256" key="6">
    <source>
        <dbReference type="HAMAP-Rule" id="MF_01345"/>
    </source>
</evidence>
<comment type="function">
    <text evidence="6">One of the primary rRNA binding proteins, it binds specifically to the 5'-end of 16S ribosomal RNA.</text>
</comment>
<dbReference type="PANTHER" id="PTHR10744">
    <property type="entry name" value="40S RIBOSOMAL PROTEIN S11 FAMILY MEMBER"/>
    <property type="match status" value="1"/>
</dbReference>